<reference evidence="1 2" key="1">
    <citation type="journal article" date="2012" name="J. Virol.">
        <title>Complete Genome Sequence of the Enterobacter cancerogenus Bacteriophage Enc34.</title>
        <authorList>
            <person name="Kazaks A."/>
            <person name="Dislers A."/>
            <person name="Lipowsky G."/>
            <person name="Nikolajeva V."/>
            <person name="Tars K."/>
        </authorList>
    </citation>
    <scope>NUCLEOTIDE SEQUENCE [LARGE SCALE GENOMIC DNA]</scope>
</reference>
<dbReference type="KEGG" id="vg:14014045"/>
<evidence type="ECO:0000313" key="2">
    <source>
        <dbReference type="Proteomes" id="UP000008024"/>
    </source>
</evidence>
<keyword evidence="2" id="KW-1185">Reference proteome</keyword>
<name>H6WYK9_9CAUD</name>
<organism evidence="1 2">
    <name type="scientific">Hafnia phage Enc34</name>
    <dbReference type="NCBI Taxonomy" id="1150990"/>
    <lineage>
        <taxon>Viruses</taxon>
        <taxon>Duplodnaviria</taxon>
        <taxon>Heunggongvirae</taxon>
        <taxon>Uroviricota</taxon>
        <taxon>Caudoviricetes</taxon>
        <taxon>Casjensviridae</taxon>
        <taxon>Enchivirus</taxon>
        <taxon>Enchivirus Enc34</taxon>
    </lineage>
</organism>
<proteinExistence type="predicted"/>
<accession>H6WYK9</accession>
<sequence>MTIARKTYINSLDELAQFTSIVVNQLHMVPDVQGYRAAAPQFLKEVCGVEPKNIAAITDVITAKEEPGKLPNEIVIVWERVDKVEPTPEQGESWKKEQLDYIITGVVKGIRESNRRKINHVAISAPYGLGSVPRMSMEDAYMMVARQGKLTAEDFEPMMEFKTLSGMTVDAVRSMEDELVKLRNDVAEKDALITSLQIQLNMRGVPEWSDGPVVDKTEPSEVVGWLRCSGLGYSPYEMMAIHFKDHEYQKCPVPESVAPTEQQWLALHAKAIQLLGTRKTKRLMADNGMYEPRSVPENKRRLIMDVLQSAIEIHNGWVGEDDE</sequence>
<evidence type="ECO:0000313" key="1">
    <source>
        <dbReference type="EMBL" id="AFB84064.1"/>
    </source>
</evidence>
<dbReference type="Proteomes" id="UP000008024">
    <property type="component" value="Segment"/>
</dbReference>
<dbReference type="EMBL" id="JQ340774">
    <property type="protein sequence ID" value="AFB84064.1"/>
    <property type="molecule type" value="Genomic_DNA"/>
</dbReference>
<dbReference type="GeneID" id="14014045"/>
<dbReference type="RefSeq" id="YP_007007052.1">
    <property type="nucleotide sequence ID" value="NC_019524.2"/>
</dbReference>
<protein>
    <submittedName>
        <fullName evidence="1">Uncharacterized protein</fullName>
    </submittedName>
</protein>